<evidence type="ECO:0000313" key="7">
    <source>
        <dbReference type="EMBL" id="MCB7388539.1"/>
    </source>
</evidence>
<evidence type="ECO:0000259" key="4">
    <source>
        <dbReference type="Pfam" id="PF00703"/>
    </source>
</evidence>
<comment type="similarity">
    <text evidence="1">Belongs to the glycosyl hydrolase 2 family.</text>
</comment>
<feature type="domain" description="Glycoside hydrolase family 2 immunoglobulin-like beta-sandwich" evidence="4">
    <location>
        <begin position="204"/>
        <end position="304"/>
    </location>
</feature>
<proteinExistence type="inferred from homology"/>
<dbReference type="Gene3D" id="2.60.40.10">
    <property type="entry name" value="Immunoglobulins"/>
    <property type="match status" value="1"/>
</dbReference>
<evidence type="ECO:0000259" key="6">
    <source>
        <dbReference type="Pfam" id="PF02837"/>
    </source>
</evidence>
<evidence type="ECO:0000256" key="2">
    <source>
        <dbReference type="ARBA" id="ARBA00022801"/>
    </source>
</evidence>
<name>A0ABS8DLD4_9FIRM</name>
<keyword evidence="8" id="KW-1185">Reference proteome</keyword>
<dbReference type="Pfam" id="PF02837">
    <property type="entry name" value="Glyco_hydro_2_N"/>
    <property type="match status" value="1"/>
</dbReference>
<comment type="caution">
    <text evidence="7">The sequence shown here is derived from an EMBL/GenBank/DDBJ whole genome shotgun (WGS) entry which is preliminary data.</text>
</comment>
<dbReference type="PANTHER" id="PTHR42732">
    <property type="entry name" value="BETA-GALACTOSIDASE"/>
    <property type="match status" value="1"/>
</dbReference>
<dbReference type="Pfam" id="PF02836">
    <property type="entry name" value="Glyco_hydro_2_C"/>
    <property type="match status" value="1"/>
</dbReference>
<evidence type="ECO:0000256" key="3">
    <source>
        <dbReference type="ARBA" id="ARBA00023295"/>
    </source>
</evidence>
<sequence>MNILSAIKSVRIFPGKNKLQVLTTPWSESLDTSHVLDEYPRPQMVRNHYINLNGYWDYKVYAPKGHLKSSGQLLVPFSPEAPLSGAGFQLKPNEILVCERLLPQLQPPAEGSRCILHFGAVDQYARVYINGHLAVSHIGGYLPFSADITEFLTNGDNLLSVRIVDRSDTSYHSIGKQKLKRGGMFYTAQSGIWQTVWLEWVPDIYIQDLLITPCFDKETVHVSLTLNKPLSSGPGTDCVLCRVLDAEGAHVSKGVCANQSDSMCHYSCYCDVDDVHPWTPDTPYLYSLEVTAGADCVTGYFAMRTFSIEQDSKGIPRFCLNHHPLFLNGVLDQGYWPDGLYTAPSDEALMYDIKKMKELGFNLIRKHVKIEPARWYYHCDRLGMIVWQDMVNGGKYLAPFMTWLPALFPKLKTHFSDRFYSLLGRKNIHGREDFERECLETAAALRSFPCISTWVLFNEGWGQFDSKRLTKKLKDMDSGRLIDSASGWFDRGQGDFKSEHNYFEKLSVIPDKRAFVISEYGGYACQIKEHISTKAIYGYKIYPTLEQFQNAYFNLRRTELEPLIEQGLCGAVYTQVSDIEDEINGLLTYDRRFCKLDS</sequence>
<reference evidence="7 8" key="1">
    <citation type="submission" date="2021-10" db="EMBL/GenBank/DDBJ databases">
        <title>Collection of gut derived symbiotic bacterial strains cultured from healthy donors.</title>
        <authorList>
            <person name="Lin H."/>
            <person name="Littmann E."/>
            <person name="Kohout C."/>
            <person name="Pamer E.G."/>
        </authorList>
    </citation>
    <scope>NUCLEOTIDE SEQUENCE [LARGE SCALE GENOMIC DNA]</scope>
    <source>
        <strain evidence="7 8">DFI.1.165</strain>
    </source>
</reference>
<keyword evidence="3" id="KW-0326">Glycosidase</keyword>
<dbReference type="InterPro" id="IPR036156">
    <property type="entry name" value="Beta-gal/glucu_dom_sf"/>
</dbReference>
<dbReference type="InterPro" id="IPR008979">
    <property type="entry name" value="Galactose-bd-like_sf"/>
</dbReference>
<dbReference type="Gene3D" id="2.60.120.260">
    <property type="entry name" value="Galactose-binding domain-like"/>
    <property type="match status" value="1"/>
</dbReference>
<dbReference type="GO" id="GO:0016787">
    <property type="term" value="F:hydrolase activity"/>
    <property type="evidence" value="ECO:0007669"/>
    <property type="project" value="UniProtKB-KW"/>
</dbReference>
<accession>A0ABS8DLD4</accession>
<dbReference type="SUPFAM" id="SSF51445">
    <property type="entry name" value="(Trans)glycosidases"/>
    <property type="match status" value="1"/>
</dbReference>
<dbReference type="PANTHER" id="PTHR42732:SF2">
    <property type="entry name" value="BETA-MANNOSIDASE"/>
    <property type="match status" value="1"/>
</dbReference>
<dbReference type="Pfam" id="PF00703">
    <property type="entry name" value="Glyco_hydro_2"/>
    <property type="match status" value="1"/>
</dbReference>
<dbReference type="InterPro" id="IPR017853">
    <property type="entry name" value="GH"/>
</dbReference>
<protein>
    <submittedName>
        <fullName evidence="7">Glycoside hydrolase family 2</fullName>
    </submittedName>
</protein>
<dbReference type="InterPro" id="IPR013783">
    <property type="entry name" value="Ig-like_fold"/>
</dbReference>
<dbReference type="Gene3D" id="3.20.20.80">
    <property type="entry name" value="Glycosidases"/>
    <property type="match status" value="1"/>
</dbReference>
<gene>
    <name evidence="7" type="ORF">LIZ65_14720</name>
</gene>
<dbReference type="SUPFAM" id="SSF49785">
    <property type="entry name" value="Galactose-binding domain-like"/>
    <property type="match status" value="1"/>
</dbReference>
<dbReference type="Proteomes" id="UP001299546">
    <property type="component" value="Unassembled WGS sequence"/>
</dbReference>
<feature type="domain" description="Glycosyl hydrolases family 2 sugar binding" evidence="6">
    <location>
        <begin position="112"/>
        <end position="198"/>
    </location>
</feature>
<evidence type="ECO:0000313" key="8">
    <source>
        <dbReference type="Proteomes" id="UP001299546"/>
    </source>
</evidence>
<dbReference type="InterPro" id="IPR006102">
    <property type="entry name" value="Ig-like_GH2"/>
</dbReference>
<dbReference type="InterPro" id="IPR006103">
    <property type="entry name" value="Glyco_hydro_2_cat"/>
</dbReference>
<dbReference type="RefSeq" id="WP_066735605.1">
    <property type="nucleotide sequence ID" value="NZ_JAJCIQ010000012.1"/>
</dbReference>
<organism evidence="7 8">
    <name type="scientific">Bariatricus massiliensis</name>
    <dbReference type="NCBI Taxonomy" id="1745713"/>
    <lineage>
        <taxon>Bacteria</taxon>
        <taxon>Bacillati</taxon>
        <taxon>Bacillota</taxon>
        <taxon>Clostridia</taxon>
        <taxon>Lachnospirales</taxon>
        <taxon>Lachnospiraceae</taxon>
        <taxon>Bariatricus</taxon>
    </lineage>
</organism>
<dbReference type="EMBL" id="JAJCIS010000012">
    <property type="protein sequence ID" value="MCB7388539.1"/>
    <property type="molecule type" value="Genomic_DNA"/>
</dbReference>
<evidence type="ECO:0000259" key="5">
    <source>
        <dbReference type="Pfam" id="PF02836"/>
    </source>
</evidence>
<dbReference type="SUPFAM" id="SSF49303">
    <property type="entry name" value="beta-Galactosidase/glucuronidase domain"/>
    <property type="match status" value="1"/>
</dbReference>
<evidence type="ECO:0000256" key="1">
    <source>
        <dbReference type="ARBA" id="ARBA00007401"/>
    </source>
</evidence>
<keyword evidence="2 7" id="KW-0378">Hydrolase</keyword>
<dbReference type="InterPro" id="IPR051913">
    <property type="entry name" value="GH2_Domain-Containing"/>
</dbReference>
<feature type="domain" description="Glycoside hydrolase family 2 catalytic" evidence="5">
    <location>
        <begin position="318"/>
        <end position="487"/>
    </location>
</feature>
<dbReference type="InterPro" id="IPR006104">
    <property type="entry name" value="Glyco_hydro_2_N"/>
</dbReference>